<sequence length="435" mass="49347">MGKRFEYDVISDKSYRFQHSSSQSYNFLYYRLQHKYVLIKRVEIELADLSPKDVEVFSITQAASSKNGRDSTHCTHSNLPPVCISLKEKTRCLKDPLCYWSWFEDTCYCNRNPCDTLYCYPDLNKSDEVCACSMLLCQWNGTNEACFMAQDYTGGVTCLCKYSFDYPLKRLHRSKEPCKGQCEPSNDVRDVERFFIPSIEVTSDYGMPFDNLILSCSYGPEPCKDMVTLYSPTYGKCYMFNYVGNFNDKDTPPVKIVKQAGRMHGLQLYLQARRNDTLPLLTRDLGIRPTLGICAQDGQVLVNNYSGDPYVQSECESFCINQEIFKRCGLLPSTLFTCCGDTGEKVICVTNSTEDSCFMSVVHDTDSGTVDCDCPPPCREITYELTTSASQLNPDFFLHGKKAKSLKTENGQATVTNAEFEYGLCFSKKSIVLQT</sequence>
<evidence type="ECO:0000256" key="5">
    <source>
        <dbReference type="ARBA" id="ARBA00022692"/>
    </source>
</evidence>
<dbReference type="GO" id="GO:0005886">
    <property type="term" value="C:plasma membrane"/>
    <property type="evidence" value="ECO:0007669"/>
    <property type="project" value="TreeGrafter"/>
</dbReference>
<keyword evidence="4 12" id="KW-0894">Sodium channel</keyword>
<reference evidence="13 14" key="1">
    <citation type="submission" date="2021-06" db="EMBL/GenBank/DDBJ databases">
        <title>Caerostris extrusa draft genome.</title>
        <authorList>
            <person name="Kono N."/>
            <person name="Arakawa K."/>
        </authorList>
    </citation>
    <scope>NUCLEOTIDE SEQUENCE [LARGE SCALE GENOMIC DNA]</scope>
</reference>
<protein>
    <submittedName>
        <fullName evidence="13">Amiloride-sensitive sodium channel subunit beta</fullName>
    </submittedName>
</protein>
<keyword evidence="5 12" id="KW-0812">Transmembrane</keyword>
<accession>A0AAV4TI04</accession>
<dbReference type="AlphaFoldDB" id="A0AAV4TI04"/>
<evidence type="ECO:0000256" key="4">
    <source>
        <dbReference type="ARBA" id="ARBA00022461"/>
    </source>
</evidence>
<keyword evidence="14" id="KW-1185">Reference proteome</keyword>
<keyword evidence="10 12" id="KW-0739">Sodium transport</keyword>
<evidence type="ECO:0000256" key="3">
    <source>
        <dbReference type="ARBA" id="ARBA00022448"/>
    </source>
</evidence>
<name>A0AAV4TI04_CAEEX</name>
<evidence type="ECO:0000256" key="6">
    <source>
        <dbReference type="ARBA" id="ARBA00022989"/>
    </source>
</evidence>
<dbReference type="Proteomes" id="UP001054945">
    <property type="component" value="Unassembled WGS sequence"/>
</dbReference>
<proteinExistence type="inferred from homology"/>
<dbReference type="PANTHER" id="PTHR11690">
    <property type="entry name" value="AMILORIDE-SENSITIVE SODIUM CHANNEL-RELATED"/>
    <property type="match status" value="1"/>
</dbReference>
<evidence type="ECO:0000256" key="2">
    <source>
        <dbReference type="ARBA" id="ARBA00007193"/>
    </source>
</evidence>
<keyword evidence="11 12" id="KW-0407">Ion channel</keyword>
<dbReference type="PANTHER" id="PTHR11690:SF248">
    <property type="entry name" value="PICKPOCKET 17, ISOFORM A"/>
    <property type="match status" value="1"/>
</dbReference>
<comment type="subcellular location">
    <subcellularLocation>
        <location evidence="1">Membrane</location>
        <topology evidence="1">Multi-pass membrane protein</topology>
    </subcellularLocation>
</comment>
<keyword evidence="6" id="KW-1133">Transmembrane helix</keyword>
<dbReference type="Pfam" id="PF00858">
    <property type="entry name" value="ASC"/>
    <property type="match status" value="2"/>
</dbReference>
<keyword evidence="8 12" id="KW-0406">Ion transport</keyword>
<evidence type="ECO:0000256" key="8">
    <source>
        <dbReference type="ARBA" id="ARBA00023065"/>
    </source>
</evidence>
<comment type="similarity">
    <text evidence="2 12">Belongs to the amiloride-sensitive sodium channel (TC 1.A.6) family.</text>
</comment>
<evidence type="ECO:0000313" key="14">
    <source>
        <dbReference type="Proteomes" id="UP001054945"/>
    </source>
</evidence>
<evidence type="ECO:0000256" key="10">
    <source>
        <dbReference type="ARBA" id="ARBA00023201"/>
    </source>
</evidence>
<evidence type="ECO:0000256" key="9">
    <source>
        <dbReference type="ARBA" id="ARBA00023136"/>
    </source>
</evidence>
<evidence type="ECO:0000313" key="13">
    <source>
        <dbReference type="EMBL" id="GIY44716.1"/>
    </source>
</evidence>
<evidence type="ECO:0000256" key="1">
    <source>
        <dbReference type="ARBA" id="ARBA00004141"/>
    </source>
</evidence>
<dbReference type="EMBL" id="BPLR01011186">
    <property type="protein sequence ID" value="GIY44716.1"/>
    <property type="molecule type" value="Genomic_DNA"/>
</dbReference>
<organism evidence="13 14">
    <name type="scientific">Caerostris extrusa</name>
    <name type="common">Bark spider</name>
    <name type="synonym">Caerostris bankana</name>
    <dbReference type="NCBI Taxonomy" id="172846"/>
    <lineage>
        <taxon>Eukaryota</taxon>
        <taxon>Metazoa</taxon>
        <taxon>Ecdysozoa</taxon>
        <taxon>Arthropoda</taxon>
        <taxon>Chelicerata</taxon>
        <taxon>Arachnida</taxon>
        <taxon>Araneae</taxon>
        <taxon>Araneomorphae</taxon>
        <taxon>Entelegynae</taxon>
        <taxon>Araneoidea</taxon>
        <taxon>Araneidae</taxon>
        <taxon>Caerostris</taxon>
    </lineage>
</organism>
<dbReference type="Gene3D" id="2.60.470.10">
    <property type="entry name" value="Acid-sensing ion channels like domains"/>
    <property type="match status" value="1"/>
</dbReference>
<evidence type="ECO:0000256" key="11">
    <source>
        <dbReference type="ARBA" id="ARBA00023303"/>
    </source>
</evidence>
<keyword evidence="7" id="KW-0915">Sodium</keyword>
<evidence type="ECO:0000256" key="12">
    <source>
        <dbReference type="RuleBase" id="RU000679"/>
    </source>
</evidence>
<dbReference type="GO" id="GO:0015280">
    <property type="term" value="F:ligand-gated sodium channel activity"/>
    <property type="evidence" value="ECO:0007669"/>
    <property type="project" value="TreeGrafter"/>
</dbReference>
<dbReference type="InterPro" id="IPR001873">
    <property type="entry name" value="ENaC"/>
</dbReference>
<gene>
    <name evidence="13" type="primary">scnn1b-a</name>
    <name evidence="13" type="ORF">CEXT_495631</name>
</gene>
<comment type="caution">
    <text evidence="13">The sequence shown here is derived from an EMBL/GenBank/DDBJ whole genome shotgun (WGS) entry which is preliminary data.</text>
</comment>
<keyword evidence="3 12" id="KW-0813">Transport</keyword>
<evidence type="ECO:0000256" key="7">
    <source>
        <dbReference type="ARBA" id="ARBA00023053"/>
    </source>
</evidence>
<keyword evidence="9" id="KW-0472">Membrane</keyword>